<sequence>MAPQTHESRQSTEAPVFDKNEPMSDKPDTIETREQPWKALWQQANLQTRTDSGDFLTHRGNGNDSKDALMEGIKADEIWQRTTQKRQPLIWLHDRGCFEKHAPMAHVYEKI</sequence>
<dbReference type="Proteomes" id="UP001305779">
    <property type="component" value="Unassembled WGS sequence"/>
</dbReference>
<name>A0ABR0ERR8_ZASCE</name>
<evidence type="ECO:0000256" key="1">
    <source>
        <dbReference type="SAM" id="MobiDB-lite"/>
    </source>
</evidence>
<gene>
    <name evidence="2" type="ORF">PRZ48_005138</name>
</gene>
<evidence type="ECO:0000313" key="3">
    <source>
        <dbReference type="Proteomes" id="UP001305779"/>
    </source>
</evidence>
<keyword evidence="3" id="KW-1185">Reference proteome</keyword>
<reference evidence="2 3" key="1">
    <citation type="journal article" date="2023" name="G3 (Bethesda)">
        <title>A chromosome-level genome assembly of Zasmidium syzygii isolated from banana leaves.</title>
        <authorList>
            <person name="van Westerhoven A.C."/>
            <person name="Mehrabi R."/>
            <person name="Talebi R."/>
            <person name="Steentjes M.B.F."/>
            <person name="Corcolon B."/>
            <person name="Chong P.A."/>
            <person name="Kema G.H.J."/>
            <person name="Seidl M.F."/>
        </authorList>
    </citation>
    <scope>NUCLEOTIDE SEQUENCE [LARGE SCALE GENOMIC DNA]</scope>
    <source>
        <strain evidence="2 3">P124</strain>
    </source>
</reference>
<proteinExistence type="predicted"/>
<protein>
    <submittedName>
        <fullName evidence="2">Uncharacterized protein</fullName>
    </submittedName>
</protein>
<evidence type="ECO:0000313" key="2">
    <source>
        <dbReference type="EMBL" id="KAK4504222.1"/>
    </source>
</evidence>
<comment type="caution">
    <text evidence="2">The sequence shown here is derived from an EMBL/GenBank/DDBJ whole genome shotgun (WGS) entry which is preliminary data.</text>
</comment>
<organism evidence="2 3">
    <name type="scientific">Zasmidium cellare</name>
    <name type="common">Wine cellar mold</name>
    <name type="synonym">Racodium cellare</name>
    <dbReference type="NCBI Taxonomy" id="395010"/>
    <lineage>
        <taxon>Eukaryota</taxon>
        <taxon>Fungi</taxon>
        <taxon>Dikarya</taxon>
        <taxon>Ascomycota</taxon>
        <taxon>Pezizomycotina</taxon>
        <taxon>Dothideomycetes</taxon>
        <taxon>Dothideomycetidae</taxon>
        <taxon>Mycosphaerellales</taxon>
        <taxon>Mycosphaerellaceae</taxon>
        <taxon>Zasmidium</taxon>
    </lineage>
</organism>
<dbReference type="EMBL" id="JAXOVC010000003">
    <property type="protein sequence ID" value="KAK4504222.1"/>
    <property type="molecule type" value="Genomic_DNA"/>
</dbReference>
<feature type="region of interest" description="Disordered" evidence="1">
    <location>
        <begin position="1"/>
        <end position="33"/>
    </location>
</feature>
<accession>A0ABR0ERR8</accession>